<evidence type="ECO:0000256" key="5">
    <source>
        <dbReference type="ARBA" id="ARBA00022989"/>
    </source>
</evidence>
<evidence type="ECO:0000256" key="4">
    <source>
        <dbReference type="ARBA" id="ARBA00022692"/>
    </source>
</evidence>
<evidence type="ECO:0000256" key="3">
    <source>
        <dbReference type="ARBA" id="ARBA00022475"/>
    </source>
</evidence>
<feature type="transmembrane region" description="Helical" evidence="7">
    <location>
        <begin position="351"/>
        <end position="377"/>
    </location>
</feature>
<evidence type="ECO:0000259" key="9">
    <source>
        <dbReference type="Pfam" id="PF12704"/>
    </source>
</evidence>
<dbReference type="InterPro" id="IPR003838">
    <property type="entry name" value="ABC3_permease_C"/>
</dbReference>
<comment type="subcellular location">
    <subcellularLocation>
        <location evidence="1">Cell membrane</location>
        <topology evidence="1">Multi-pass membrane protein</topology>
    </subcellularLocation>
</comment>
<dbReference type="Pfam" id="PF02687">
    <property type="entry name" value="FtsX"/>
    <property type="match status" value="1"/>
</dbReference>
<feature type="transmembrane region" description="Helical" evidence="7">
    <location>
        <begin position="402"/>
        <end position="427"/>
    </location>
</feature>
<comment type="caution">
    <text evidence="10">The sequence shown here is derived from an EMBL/GenBank/DDBJ whole genome shotgun (WGS) entry which is preliminary data.</text>
</comment>
<dbReference type="Pfam" id="PF12704">
    <property type="entry name" value="MacB_PCD"/>
    <property type="match status" value="1"/>
</dbReference>
<protein>
    <submittedName>
        <fullName evidence="10">ABC superfamily ATP binding cassette transporter permease protein</fullName>
    </submittedName>
</protein>
<evidence type="ECO:0000256" key="2">
    <source>
        <dbReference type="ARBA" id="ARBA00005236"/>
    </source>
</evidence>
<evidence type="ECO:0000256" key="6">
    <source>
        <dbReference type="ARBA" id="ARBA00023136"/>
    </source>
</evidence>
<accession>F9DIU8</accession>
<gene>
    <name evidence="10" type="ORF">HMPREF9144_1588</name>
</gene>
<proteinExistence type="inferred from homology"/>
<feature type="transmembrane region" description="Helical" evidence="7">
    <location>
        <begin position="52"/>
        <end position="74"/>
    </location>
</feature>
<dbReference type="InterPro" id="IPR051447">
    <property type="entry name" value="Lipoprotein-release_system"/>
</dbReference>
<dbReference type="PANTHER" id="PTHR30489">
    <property type="entry name" value="LIPOPROTEIN-RELEASING SYSTEM TRANSMEMBRANE PROTEIN LOLE"/>
    <property type="match status" value="1"/>
</dbReference>
<dbReference type="eggNOG" id="COG4591">
    <property type="taxonomic scope" value="Bacteria"/>
</dbReference>
<feature type="transmembrane region" description="Helical" evidence="7">
    <location>
        <begin position="305"/>
        <end position="330"/>
    </location>
</feature>
<dbReference type="GO" id="GO:0098797">
    <property type="term" value="C:plasma membrane protein complex"/>
    <property type="evidence" value="ECO:0007669"/>
    <property type="project" value="TreeGrafter"/>
</dbReference>
<feature type="domain" description="ABC3 transporter permease C-terminal" evidence="8">
    <location>
        <begin position="307"/>
        <end position="432"/>
    </location>
</feature>
<keyword evidence="6 7" id="KW-0472">Membrane</keyword>
<feature type="domain" description="MacB-like periplasmic core" evidence="9">
    <location>
        <begin position="52"/>
        <end position="234"/>
    </location>
</feature>
<keyword evidence="3" id="KW-1003">Cell membrane</keyword>
<reference evidence="10 11" key="1">
    <citation type="submission" date="2011-04" db="EMBL/GenBank/DDBJ databases">
        <authorList>
            <person name="Muzny D."/>
            <person name="Qin X."/>
            <person name="Deng J."/>
            <person name="Jiang H."/>
            <person name="Liu Y."/>
            <person name="Qu J."/>
            <person name="Song X.-Z."/>
            <person name="Zhang L."/>
            <person name="Thornton R."/>
            <person name="Coyle M."/>
            <person name="Francisco L."/>
            <person name="Jackson L."/>
            <person name="Javaid M."/>
            <person name="Korchina V."/>
            <person name="Kovar C."/>
            <person name="Mata R."/>
            <person name="Mathew T."/>
            <person name="Ngo R."/>
            <person name="Nguyen L."/>
            <person name="Nguyen N."/>
            <person name="Okwuonu G."/>
            <person name="Ongeri F."/>
            <person name="Pham C."/>
            <person name="Simmons D."/>
            <person name="Wilczek-Boney K."/>
            <person name="Hale W."/>
            <person name="Jakkamsetti A."/>
            <person name="Pham P."/>
            <person name="Ruth R."/>
            <person name="San Lucas F."/>
            <person name="Warren J."/>
            <person name="Zhang J."/>
            <person name="Zhao Z."/>
            <person name="Zhou C."/>
            <person name="Zhu D."/>
            <person name="Lee S."/>
            <person name="Bess C."/>
            <person name="Blankenburg K."/>
            <person name="Forbes L."/>
            <person name="Fu Q."/>
            <person name="Gubbala S."/>
            <person name="Hirani K."/>
            <person name="Jayaseelan J.C."/>
            <person name="Lara F."/>
            <person name="Munidasa M."/>
            <person name="Palculict T."/>
            <person name="Patil S."/>
            <person name="Pu L.-L."/>
            <person name="Saada N."/>
            <person name="Tang L."/>
            <person name="Weissenberger G."/>
            <person name="Zhu Y."/>
            <person name="Hemphill L."/>
            <person name="Shang Y."/>
            <person name="Youmans B."/>
            <person name="Ayvaz T."/>
            <person name="Ross M."/>
            <person name="Santibanez J."/>
            <person name="Aqrawi P."/>
            <person name="Gross S."/>
            <person name="Joshi V."/>
            <person name="Fowler G."/>
            <person name="Nazareth L."/>
            <person name="Reid J."/>
            <person name="Worley K."/>
            <person name="Petrosino J."/>
            <person name="Highlander S."/>
            <person name="Gibbs R."/>
        </authorList>
    </citation>
    <scope>NUCLEOTIDE SEQUENCE [LARGE SCALE GENOMIC DNA]</scope>
    <source>
        <strain evidence="10 11">ATCC 700821</strain>
    </source>
</reference>
<dbReference type="HOGENOM" id="CLU_000604_8_2_10"/>
<sequence>MPLKGKKVLSLQSFSKQKTIEYKQMNFPLFIARKINGNEDRGRKVSKPAIRIATLGIAIGLAVMIVSVCVVLGFKHTIRNKVIGFGSHITVANFNSLQRSENYPIVVNDSLKRMLLATPNVQHVQRYTYTQGILKTDDDFLGIVLKGIGSDFDSTFIHQNMVAGSIPVFSDTQSGQKILISKTIAEKLNLNVGNKIYAYFVNEQGVRTRRFTISGIYETNLKQFDSQICFTDLYTTNKLNGWQSDQCSGAEVQVNNFEMLDAIALNILNKVKGKTDRYGNSYSVATVVEQNPQIFSWLDLMDLNVWIILALMVSVAGVTMISGLLIIILERTQMIGILKAMGTKNAQIRHIFLWFATFIIGKGLLWGNIIGLGLVFLQKYTGLVTLDPKTYYVSTVPIELNVLLIIALNIATLLICVFVLIAPSYLISHIHPAKTMHYE</sequence>
<evidence type="ECO:0000256" key="7">
    <source>
        <dbReference type="SAM" id="Phobius"/>
    </source>
</evidence>
<evidence type="ECO:0000259" key="8">
    <source>
        <dbReference type="Pfam" id="PF02687"/>
    </source>
</evidence>
<keyword evidence="4 7" id="KW-0812">Transmembrane</keyword>
<evidence type="ECO:0000313" key="10">
    <source>
        <dbReference type="EMBL" id="EGQ16781.1"/>
    </source>
</evidence>
<keyword evidence="5 7" id="KW-1133">Transmembrane helix</keyword>
<dbReference type="PANTHER" id="PTHR30489:SF0">
    <property type="entry name" value="LIPOPROTEIN-RELEASING SYSTEM TRANSMEMBRANE PROTEIN LOLE"/>
    <property type="match status" value="1"/>
</dbReference>
<organism evidence="10 11">
    <name type="scientific">Prevotella pallens ATCC 700821</name>
    <dbReference type="NCBI Taxonomy" id="997353"/>
    <lineage>
        <taxon>Bacteria</taxon>
        <taxon>Pseudomonadati</taxon>
        <taxon>Bacteroidota</taxon>
        <taxon>Bacteroidia</taxon>
        <taxon>Bacteroidales</taxon>
        <taxon>Prevotellaceae</taxon>
        <taxon>Prevotella</taxon>
    </lineage>
</organism>
<dbReference type="STRING" id="997353.HMPREF9144_1588"/>
<dbReference type="Proteomes" id="UP000004123">
    <property type="component" value="Unassembled WGS sequence"/>
</dbReference>
<name>F9DIU8_9BACT</name>
<dbReference type="AlphaFoldDB" id="F9DIU8"/>
<evidence type="ECO:0000313" key="11">
    <source>
        <dbReference type="Proteomes" id="UP000004123"/>
    </source>
</evidence>
<dbReference type="EMBL" id="AFPY01000088">
    <property type="protein sequence ID" value="EGQ16781.1"/>
    <property type="molecule type" value="Genomic_DNA"/>
</dbReference>
<dbReference type="GO" id="GO:0044874">
    <property type="term" value="P:lipoprotein localization to outer membrane"/>
    <property type="evidence" value="ECO:0007669"/>
    <property type="project" value="TreeGrafter"/>
</dbReference>
<comment type="similarity">
    <text evidence="2">Belongs to the ABC-4 integral membrane protein family. LolC/E subfamily.</text>
</comment>
<dbReference type="InterPro" id="IPR025857">
    <property type="entry name" value="MacB_PCD"/>
</dbReference>
<evidence type="ECO:0000256" key="1">
    <source>
        <dbReference type="ARBA" id="ARBA00004651"/>
    </source>
</evidence>